<dbReference type="InterPro" id="IPR001304">
    <property type="entry name" value="C-type_lectin-like"/>
</dbReference>
<dbReference type="InterPro" id="IPR000859">
    <property type="entry name" value="CUB_dom"/>
</dbReference>
<keyword evidence="2" id="KW-1015">Disulfide bond</keyword>
<evidence type="ECO:0000256" key="2">
    <source>
        <dbReference type="ARBA" id="ARBA00023157"/>
    </source>
</evidence>
<dbReference type="SMART" id="SM00042">
    <property type="entry name" value="CUB"/>
    <property type="match status" value="2"/>
</dbReference>
<evidence type="ECO:0000256" key="3">
    <source>
        <dbReference type="PROSITE-ProRule" id="PRU00059"/>
    </source>
</evidence>
<name>A0AA36DNH9_CYLNA</name>
<evidence type="ECO:0000259" key="4">
    <source>
        <dbReference type="PROSITE" id="PS01180"/>
    </source>
</evidence>
<dbReference type="Gene3D" id="3.10.100.10">
    <property type="entry name" value="Mannose-Binding Protein A, subunit A"/>
    <property type="match status" value="1"/>
</dbReference>
<organism evidence="6 7">
    <name type="scientific">Cylicocyclus nassatus</name>
    <name type="common">Nematode worm</name>
    <dbReference type="NCBI Taxonomy" id="53992"/>
    <lineage>
        <taxon>Eukaryota</taxon>
        <taxon>Metazoa</taxon>
        <taxon>Ecdysozoa</taxon>
        <taxon>Nematoda</taxon>
        <taxon>Chromadorea</taxon>
        <taxon>Rhabditida</taxon>
        <taxon>Rhabditina</taxon>
        <taxon>Rhabditomorpha</taxon>
        <taxon>Strongyloidea</taxon>
        <taxon>Strongylidae</taxon>
        <taxon>Cylicocyclus</taxon>
    </lineage>
</organism>
<dbReference type="EMBL" id="CATQJL010000001">
    <property type="protein sequence ID" value="CAJ0590838.1"/>
    <property type="molecule type" value="Genomic_DNA"/>
</dbReference>
<evidence type="ECO:0000313" key="6">
    <source>
        <dbReference type="EMBL" id="CAJ0590838.1"/>
    </source>
</evidence>
<sequence>MNLQSDWAALTSLTSSQRLPPWMGATRTSNGAWKWNNGISVSSAYWANNEPSIYGDCATLRSNGLTACPCYSLQPAFCKMQPQLCNGGKFGGPNIQSGSISSPGYPLQYYNNLDCYYQIEGPPGTYITIRFDPFYVESYLDYVEIYEGNTTSKLIGDLDTYMPSKTGFESNSNQMLVYFHTDSMITDLGWSVQWAAKKSSSPITEMGRSGSMNSPKYPGDYDPFLEQLYYVTAPDGTRVSVTFDDFSTEQDNDFLEIYDGGSISATLIANLSGHAVAGKTLTTSGNHLAMRFITDGDMQYYGWHMTWTSS</sequence>
<dbReference type="Proteomes" id="UP001176961">
    <property type="component" value="Unassembled WGS sequence"/>
</dbReference>
<evidence type="ECO:0000256" key="1">
    <source>
        <dbReference type="ARBA" id="ARBA00022737"/>
    </source>
</evidence>
<dbReference type="PROSITE" id="PS01180">
    <property type="entry name" value="CUB"/>
    <property type="match status" value="2"/>
</dbReference>
<dbReference type="SUPFAM" id="SSF49854">
    <property type="entry name" value="Spermadhesin, CUB domain"/>
    <property type="match status" value="2"/>
</dbReference>
<dbReference type="AlphaFoldDB" id="A0AA36DNH9"/>
<comment type="caution">
    <text evidence="6">The sequence shown here is derived from an EMBL/GenBank/DDBJ whole genome shotgun (WGS) entry which is preliminary data.</text>
</comment>
<dbReference type="Gene3D" id="2.60.120.290">
    <property type="entry name" value="Spermadhesin, CUB domain"/>
    <property type="match status" value="2"/>
</dbReference>
<dbReference type="InterPro" id="IPR016186">
    <property type="entry name" value="C-type_lectin-like/link_sf"/>
</dbReference>
<proteinExistence type="predicted"/>
<dbReference type="CDD" id="cd00041">
    <property type="entry name" value="CUB"/>
    <property type="match status" value="2"/>
</dbReference>
<dbReference type="InterPro" id="IPR035914">
    <property type="entry name" value="Sperma_CUB_dom_sf"/>
</dbReference>
<feature type="domain" description="CUB" evidence="4">
    <location>
        <begin position="85"/>
        <end position="197"/>
    </location>
</feature>
<feature type="domain" description="CUB" evidence="4">
    <location>
        <begin position="199"/>
        <end position="310"/>
    </location>
</feature>
<accession>A0AA36DNH9</accession>
<gene>
    <name evidence="6" type="ORF">CYNAS_LOCUS2821</name>
</gene>
<dbReference type="Pfam" id="PF00059">
    <property type="entry name" value="Lectin_C"/>
    <property type="match status" value="1"/>
</dbReference>
<keyword evidence="7" id="KW-1185">Reference proteome</keyword>
<dbReference type="PANTHER" id="PTHR24251">
    <property type="entry name" value="OVOCHYMASE-RELATED"/>
    <property type="match status" value="1"/>
</dbReference>
<comment type="caution">
    <text evidence="3">Lacks conserved residue(s) required for the propagation of feature annotation.</text>
</comment>
<keyword evidence="1" id="KW-0677">Repeat</keyword>
<evidence type="ECO:0000259" key="5">
    <source>
        <dbReference type="PROSITE" id="PS50041"/>
    </source>
</evidence>
<evidence type="ECO:0008006" key="8">
    <source>
        <dbReference type="Google" id="ProtNLM"/>
    </source>
</evidence>
<reference evidence="6" key="1">
    <citation type="submission" date="2023-07" db="EMBL/GenBank/DDBJ databases">
        <authorList>
            <consortium name="CYATHOMIX"/>
        </authorList>
    </citation>
    <scope>NUCLEOTIDE SEQUENCE</scope>
    <source>
        <strain evidence="6">N/A</strain>
    </source>
</reference>
<evidence type="ECO:0000313" key="7">
    <source>
        <dbReference type="Proteomes" id="UP001176961"/>
    </source>
</evidence>
<dbReference type="InterPro" id="IPR016187">
    <property type="entry name" value="CTDL_fold"/>
</dbReference>
<dbReference type="Pfam" id="PF00431">
    <property type="entry name" value="CUB"/>
    <property type="match status" value="2"/>
</dbReference>
<dbReference type="PROSITE" id="PS50041">
    <property type="entry name" value="C_TYPE_LECTIN_2"/>
    <property type="match status" value="1"/>
</dbReference>
<dbReference type="PANTHER" id="PTHR24251:SF30">
    <property type="entry name" value="MEMBRANE FRIZZLED-RELATED PROTEIN"/>
    <property type="match status" value="1"/>
</dbReference>
<protein>
    <recommendedName>
        <fullName evidence="8">CUB domain protein</fullName>
    </recommendedName>
</protein>
<dbReference type="SUPFAM" id="SSF56436">
    <property type="entry name" value="C-type lectin-like"/>
    <property type="match status" value="1"/>
</dbReference>
<feature type="domain" description="C-type lectin" evidence="5">
    <location>
        <begin position="1"/>
        <end position="79"/>
    </location>
</feature>